<accession>A0A9Q0CMD0</accession>
<keyword evidence="4" id="KW-0833">Ubl conjugation pathway</keyword>
<dbReference type="EMBL" id="JAMQYH010000002">
    <property type="protein sequence ID" value="KAJ1696621.1"/>
    <property type="molecule type" value="Genomic_DNA"/>
</dbReference>
<feature type="domain" description="BTB" evidence="6">
    <location>
        <begin position="25"/>
        <end position="94"/>
    </location>
</feature>
<dbReference type="Gene3D" id="3.30.710.10">
    <property type="entry name" value="Potassium Channel Kv1.1, Chain A"/>
    <property type="match status" value="1"/>
</dbReference>
<evidence type="ECO:0000259" key="6">
    <source>
        <dbReference type="PROSITE" id="PS50097"/>
    </source>
</evidence>
<gene>
    <name evidence="7" type="ORF">LUZ63_005133</name>
</gene>
<comment type="caution">
    <text evidence="7">The sequence shown here is derived from an EMBL/GenBank/DDBJ whole genome shotgun (WGS) entry which is preliminary data.</text>
</comment>
<dbReference type="OrthoDB" id="6359816at2759"/>
<dbReference type="InterPro" id="IPR011333">
    <property type="entry name" value="SKP1/BTB/POZ_sf"/>
</dbReference>
<dbReference type="InterPro" id="IPR044513">
    <property type="entry name" value="BT1/2/3/4/5"/>
</dbReference>
<dbReference type="Pfam" id="PF00651">
    <property type="entry name" value="BTB"/>
    <property type="match status" value="1"/>
</dbReference>
<keyword evidence="8" id="KW-1185">Reference proteome</keyword>
<evidence type="ECO:0000256" key="1">
    <source>
        <dbReference type="ARBA" id="ARBA00004906"/>
    </source>
</evidence>
<protein>
    <recommendedName>
        <fullName evidence="6">BTB domain-containing protein</fullName>
    </recommendedName>
</protein>
<dbReference type="PROSITE" id="PS50097">
    <property type="entry name" value="BTB"/>
    <property type="match status" value="1"/>
</dbReference>
<dbReference type="AlphaFoldDB" id="A0A9Q0CMD0"/>
<dbReference type="InterPro" id="IPR035898">
    <property type="entry name" value="TAZ_dom_sf"/>
</dbReference>
<dbReference type="InterPro" id="IPR000197">
    <property type="entry name" value="Znf_TAZ"/>
</dbReference>
<dbReference type="SMART" id="SM00551">
    <property type="entry name" value="ZnF_TAZ"/>
    <property type="match status" value="1"/>
</dbReference>
<dbReference type="GO" id="GO:0008270">
    <property type="term" value="F:zinc ion binding"/>
    <property type="evidence" value="ECO:0007669"/>
    <property type="project" value="UniProtKB-KW"/>
</dbReference>
<dbReference type="Pfam" id="PF02135">
    <property type="entry name" value="zf-TAZ"/>
    <property type="match status" value="1"/>
</dbReference>
<dbReference type="GO" id="GO:0005516">
    <property type="term" value="F:calmodulin binding"/>
    <property type="evidence" value="ECO:0007669"/>
    <property type="project" value="UniProtKB-ARBA"/>
</dbReference>
<dbReference type="Gene3D" id="1.25.40.420">
    <property type="match status" value="1"/>
</dbReference>
<dbReference type="FunFam" id="1.20.1020.10:FF:000004">
    <property type="entry name" value="BTB/POZ and TAZ domain-containing protein 2"/>
    <property type="match status" value="1"/>
</dbReference>
<sequence>MGVETEFNSYTLWYEAGKDYTLPPADVVVRTSDGQTILAHSSILASTSPVLERKIDRSSRGWNSVCTIQISGAPSDAVIAFLQLLYFTRISTIEATMIEDILEKHGMQLLALAHAYQIGWLKKQCEIIIATELTPDRVIDVLKIAKLCDAPRLYQQCMKIIVKEFEEVQRSDGWLFLRRYDPTLELEILEFLEDIDQRKRRWKQQRAAQDAYQYLNIAIDCLEHIFTEGCSEIRPRNMNLSRRNKGPCTWFGTCQGLQLRLHHFSMCDKRLTPGRCIHCKRMWQLLQLHVSICDHPESCKVPLCNDTRFKMKMQREGKSEKTWRLLVKRVARARVMPALASRKMPEVVFRSWAKYRVK</sequence>
<comment type="pathway">
    <text evidence="1">Protein modification; protein ubiquitination.</text>
</comment>
<dbReference type="GO" id="GO:0009725">
    <property type="term" value="P:response to hormone"/>
    <property type="evidence" value="ECO:0007669"/>
    <property type="project" value="UniProtKB-ARBA"/>
</dbReference>
<dbReference type="CDD" id="cd14733">
    <property type="entry name" value="BACK"/>
    <property type="match status" value="1"/>
</dbReference>
<evidence type="ECO:0000256" key="5">
    <source>
        <dbReference type="ARBA" id="ARBA00022833"/>
    </source>
</evidence>
<keyword evidence="5" id="KW-0862">Zinc</keyword>
<keyword evidence="2" id="KW-0479">Metal-binding</keyword>
<dbReference type="SMART" id="SM00225">
    <property type="entry name" value="BTB"/>
    <property type="match status" value="1"/>
</dbReference>
<evidence type="ECO:0000256" key="3">
    <source>
        <dbReference type="ARBA" id="ARBA00022771"/>
    </source>
</evidence>
<dbReference type="GO" id="GO:0006355">
    <property type="term" value="P:regulation of DNA-templated transcription"/>
    <property type="evidence" value="ECO:0007669"/>
    <property type="project" value="UniProtKB-ARBA"/>
</dbReference>
<dbReference type="PANTHER" id="PTHR46287:SF5">
    <property type="entry name" value="OS02G0596700 PROTEIN"/>
    <property type="match status" value="1"/>
</dbReference>
<dbReference type="Gene3D" id="1.20.1020.10">
    <property type="entry name" value="TAZ domain"/>
    <property type="match status" value="1"/>
</dbReference>
<evidence type="ECO:0000313" key="7">
    <source>
        <dbReference type="EMBL" id="KAJ1696621.1"/>
    </source>
</evidence>
<dbReference type="GO" id="GO:0009751">
    <property type="term" value="P:response to salicylic acid"/>
    <property type="evidence" value="ECO:0007669"/>
    <property type="project" value="UniProtKB-ARBA"/>
</dbReference>
<evidence type="ECO:0000256" key="4">
    <source>
        <dbReference type="ARBA" id="ARBA00022786"/>
    </source>
</evidence>
<keyword evidence="3" id="KW-0863">Zinc-finger</keyword>
<dbReference type="SUPFAM" id="SSF54695">
    <property type="entry name" value="POZ domain"/>
    <property type="match status" value="1"/>
</dbReference>
<evidence type="ECO:0000256" key="2">
    <source>
        <dbReference type="ARBA" id="ARBA00022723"/>
    </source>
</evidence>
<organism evidence="7 8">
    <name type="scientific">Rhynchospora breviuscula</name>
    <dbReference type="NCBI Taxonomy" id="2022672"/>
    <lineage>
        <taxon>Eukaryota</taxon>
        <taxon>Viridiplantae</taxon>
        <taxon>Streptophyta</taxon>
        <taxon>Embryophyta</taxon>
        <taxon>Tracheophyta</taxon>
        <taxon>Spermatophyta</taxon>
        <taxon>Magnoliopsida</taxon>
        <taxon>Liliopsida</taxon>
        <taxon>Poales</taxon>
        <taxon>Cyperaceae</taxon>
        <taxon>Cyperoideae</taxon>
        <taxon>Rhynchosporeae</taxon>
        <taxon>Rhynchospora</taxon>
    </lineage>
</organism>
<dbReference type="InterPro" id="IPR000210">
    <property type="entry name" value="BTB/POZ_dom"/>
</dbReference>
<proteinExistence type="predicted"/>
<dbReference type="PANTHER" id="PTHR46287">
    <property type="entry name" value="BTB/POZ AND TAZ DOMAIN-CONTAINING PROTEIN 3-RELATED"/>
    <property type="match status" value="1"/>
</dbReference>
<dbReference type="Proteomes" id="UP001151287">
    <property type="component" value="Unassembled WGS sequence"/>
</dbReference>
<dbReference type="GO" id="GO:0005634">
    <property type="term" value="C:nucleus"/>
    <property type="evidence" value="ECO:0007669"/>
    <property type="project" value="TreeGrafter"/>
</dbReference>
<dbReference type="SUPFAM" id="SSF57933">
    <property type="entry name" value="TAZ domain"/>
    <property type="match status" value="1"/>
</dbReference>
<reference evidence="7" key="1">
    <citation type="journal article" date="2022" name="Cell">
        <title>Repeat-based holocentromeres influence genome architecture and karyotype evolution.</title>
        <authorList>
            <person name="Hofstatter P.G."/>
            <person name="Thangavel G."/>
            <person name="Lux T."/>
            <person name="Neumann P."/>
            <person name="Vondrak T."/>
            <person name="Novak P."/>
            <person name="Zhang M."/>
            <person name="Costa L."/>
            <person name="Castellani M."/>
            <person name="Scott A."/>
            <person name="Toegelov H."/>
            <person name="Fuchs J."/>
            <person name="Mata-Sucre Y."/>
            <person name="Dias Y."/>
            <person name="Vanzela A.L.L."/>
            <person name="Huettel B."/>
            <person name="Almeida C.C.S."/>
            <person name="Simkova H."/>
            <person name="Souza G."/>
            <person name="Pedrosa-Harand A."/>
            <person name="Macas J."/>
            <person name="Mayer K.F.X."/>
            <person name="Houben A."/>
            <person name="Marques A."/>
        </authorList>
    </citation>
    <scope>NUCLEOTIDE SEQUENCE</scope>
    <source>
        <strain evidence="7">RhyBre1mFocal</strain>
    </source>
</reference>
<evidence type="ECO:0000313" key="8">
    <source>
        <dbReference type="Proteomes" id="UP001151287"/>
    </source>
</evidence>
<name>A0A9Q0CMD0_9POAL</name>
<dbReference type="GO" id="GO:0042542">
    <property type="term" value="P:response to hydrogen peroxide"/>
    <property type="evidence" value="ECO:0007669"/>
    <property type="project" value="UniProtKB-ARBA"/>
</dbReference>
<dbReference type="FunFam" id="1.25.40.420:FF:000012">
    <property type="entry name" value="BTB/POZ and TAZ domain-containing protein 2"/>
    <property type="match status" value="1"/>
</dbReference>